<sequence length="608" mass="66360">MSSGSSSQNSFRAFDDPAVRDLFKEYRATSAGSKMSVRQVVRFLTTRLDAIPDNDEDSEDDATQSIHSKYSTDTYNSLGVTPQKHAGGGAFKGSRHHLIVWLFVMARLCCPITNKIPHAKSVVQFAHLLIPQSEIQNLDMLNLYEFIMGMERGTLCIHSRLFIMPVGVGVHVLLDDYLLLFLPTVTLLQRMTTYLYDLAAKRMTNMSRQMKELTLEEKGNAEQSPWIKLRSTNGSPFTAGTINEFYLVQHPDLESSRYAKLRFESHVSPFAAALNAIVTLGKWQEGEVEPTMPRSMSESSQFHAETADKPTLQLALELSGLEVDKAQELDDAFKLFYTAVKTLEDMFRRQQSPALRHSRREGRDDGKGGKGSGGGKGGEGGGSKGGEGGGKDPFGAQKFTFPDIQFGSAAPAATDGHDHPAADSYSWCSGSTWRSEVPDPSRLPSPSHSFSSSNAHSDDGVLAPEPQEDSRAQAVPSSAQLIADEYRHRTESTSSRSSPVTLVHPPSPHCASGQVWGDLSVRRSGLTPVQSCPSEANQMDMVVEPGIKEKVNFGRVPPKELGSAEETGSAKGKGHGISTDKENQDVVGKKKKRSISIQAGWRALLSSL</sequence>
<keyword evidence="3" id="KW-1185">Reference proteome</keyword>
<evidence type="ECO:0000313" key="2">
    <source>
        <dbReference type="EMBL" id="KAL0065988.1"/>
    </source>
</evidence>
<comment type="caution">
    <text evidence="2">The sequence shown here is derived from an EMBL/GenBank/DDBJ whole genome shotgun (WGS) entry which is preliminary data.</text>
</comment>
<reference evidence="2 3" key="1">
    <citation type="submission" date="2024-05" db="EMBL/GenBank/DDBJ databases">
        <title>A draft genome resource for the thread blight pathogen Marasmius tenuissimus strain MS-2.</title>
        <authorList>
            <person name="Yulfo-Soto G.E."/>
            <person name="Baruah I.K."/>
            <person name="Amoako-Attah I."/>
            <person name="Bukari Y."/>
            <person name="Meinhardt L.W."/>
            <person name="Bailey B.A."/>
            <person name="Cohen S.P."/>
        </authorList>
    </citation>
    <scope>NUCLEOTIDE SEQUENCE [LARGE SCALE GENOMIC DNA]</scope>
    <source>
        <strain evidence="2 3">MS-2</strain>
    </source>
</reference>
<dbReference type="EMBL" id="JBBXMP010000040">
    <property type="protein sequence ID" value="KAL0065988.1"/>
    <property type="molecule type" value="Genomic_DNA"/>
</dbReference>
<feature type="compositionally biased region" description="Low complexity" evidence="1">
    <location>
        <begin position="440"/>
        <end position="453"/>
    </location>
</feature>
<feature type="compositionally biased region" description="Gly residues" evidence="1">
    <location>
        <begin position="369"/>
        <end position="392"/>
    </location>
</feature>
<feature type="region of interest" description="Disordered" evidence="1">
    <location>
        <begin position="348"/>
        <end position="399"/>
    </location>
</feature>
<dbReference type="Proteomes" id="UP001437256">
    <property type="component" value="Unassembled WGS sequence"/>
</dbReference>
<name>A0ABR2ZYW4_9AGAR</name>
<feature type="region of interest" description="Disordered" evidence="1">
    <location>
        <begin position="430"/>
        <end position="509"/>
    </location>
</feature>
<feature type="region of interest" description="Disordered" evidence="1">
    <location>
        <begin position="550"/>
        <end position="593"/>
    </location>
</feature>
<accession>A0ABR2ZYW4</accession>
<organism evidence="2 3">
    <name type="scientific">Marasmius tenuissimus</name>
    <dbReference type="NCBI Taxonomy" id="585030"/>
    <lineage>
        <taxon>Eukaryota</taxon>
        <taxon>Fungi</taxon>
        <taxon>Dikarya</taxon>
        <taxon>Basidiomycota</taxon>
        <taxon>Agaricomycotina</taxon>
        <taxon>Agaricomycetes</taxon>
        <taxon>Agaricomycetidae</taxon>
        <taxon>Agaricales</taxon>
        <taxon>Marasmiineae</taxon>
        <taxon>Marasmiaceae</taxon>
        <taxon>Marasmius</taxon>
    </lineage>
</organism>
<evidence type="ECO:0000256" key="1">
    <source>
        <dbReference type="SAM" id="MobiDB-lite"/>
    </source>
</evidence>
<protein>
    <submittedName>
        <fullName evidence="2">Uncharacterized protein</fullName>
    </submittedName>
</protein>
<feature type="compositionally biased region" description="Basic and acidic residues" evidence="1">
    <location>
        <begin position="578"/>
        <end position="588"/>
    </location>
</feature>
<proteinExistence type="predicted"/>
<gene>
    <name evidence="2" type="ORF">AAF712_006977</name>
</gene>
<evidence type="ECO:0000313" key="3">
    <source>
        <dbReference type="Proteomes" id="UP001437256"/>
    </source>
</evidence>